<feature type="region of interest" description="Disordered" evidence="1">
    <location>
        <begin position="55"/>
        <end position="79"/>
    </location>
</feature>
<evidence type="ECO:0000313" key="3">
    <source>
        <dbReference type="Proteomes" id="UP000007800"/>
    </source>
</evidence>
<dbReference type="EMBL" id="GG676168">
    <property type="protein sequence ID" value="EER12240.1"/>
    <property type="molecule type" value="Genomic_DNA"/>
</dbReference>
<dbReference type="OrthoDB" id="275748at2759"/>
<name>C5KTD6_PERM5</name>
<evidence type="ECO:0000313" key="2">
    <source>
        <dbReference type="EMBL" id="EER12240.1"/>
    </source>
</evidence>
<sequence>MCYLVEYAINIDVNEHDLSHDRQMAAAKMSSVDNDDASIPTTLASYPQYKEQMSQSLHHQQWEASGSSPPSSSSRNILSRTQRYESDQSIILVYLSHQRLLSNCIIGCCSYQRGGSSLERLSSYSSKKLVISSASIPVGLRSGISCS</sequence>
<reference evidence="2 3" key="1">
    <citation type="submission" date="2008-07" db="EMBL/GenBank/DDBJ databases">
        <authorList>
            <person name="El-Sayed N."/>
            <person name="Caler E."/>
            <person name="Inman J."/>
            <person name="Amedeo P."/>
            <person name="Hass B."/>
            <person name="Wortman J."/>
        </authorList>
    </citation>
    <scope>NUCLEOTIDE SEQUENCE [LARGE SCALE GENOMIC DNA]</scope>
    <source>
        <strain evidence="3">ATCC 50983 / TXsc</strain>
    </source>
</reference>
<accession>C5KTD6</accession>
<dbReference type="RefSeq" id="XP_002780445.1">
    <property type="nucleotide sequence ID" value="XM_002780399.1"/>
</dbReference>
<feature type="compositionally biased region" description="Polar residues" evidence="1">
    <location>
        <begin position="55"/>
        <end position="64"/>
    </location>
</feature>
<proteinExistence type="predicted"/>
<dbReference type="GeneID" id="9061408"/>
<protein>
    <submittedName>
        <fullName evidence="2">Uncharacterized protein</fullName>
    </submittedName>
</protein>
<organism evidence="3">
    <name type="scientific">Perkinsus marinus (strain ATCC 50983 / TXsc)</name>
    <dbReference type="NCBI Taxonomy" id="423536"/>
    <lineage>
        <taxon>Eukaryota</taxon>
        <taxon>Sar</taxon>
        <taxon>Alveolata</taxon>
        <taxon>Perkinsozoa</taxon>
        <taxon>Perkinsea</taxon>
        <taxon>Perkinsida</taxon>
        <taxon>Perkinsidae</taxon>
        <taxon>Perkinsus</taxon>
    </lineage>
</organism>
<gene>
    <name evidence="2" type="ORF">Pmar_PMAR001037</name>
</gene>
<feature type="compositionally biased region" description="Low complexity" evidence="1">
    <location>
        <begin position="65"/>
        <end position="74"/>
    </location>
</feature>
<keyword evidence="3" id="KW-1185">Reference proteome</keyword>
<evidence type="ECO:0000256" key="1">
    <source>
        <dbReference type="SAM" id="MobiDB-lite"/>
    </source>
</evidence>
<dbReference type="AlphaFoldDB" id="C5KTD6"/>
<dbReference type="InParanoid" id="C5KTD6"/>
<dbReference type="Proteomes" id="UP000007800">
    <property type="component" value="Unassembled WGS sequence"/>
</dbReference>